<evidence type="ECO:0000313" key="1">
    <source>
        <dbReference type="EMBL" id="CAI2360578.1"/>
    </source>
</evidence>
<protein>
    <submittedName>
        <fullName evidence="1">Uncharacterized protein</fullName>
    </submittedName>
</protein>
<dbReference type="EMBL" id="CAMPGE010001778">
    <property type="protein sequence ID" value="CAI2360578.1"/>
    <property type="molecule type" value="Genomic_DNA"/>
</dbReference>
<dbReference type="AlphaFoldDB" id="A0AAD1U816"/>
<gene>
    <name evidence="1" type="ORF">ECRASSUSDP1_LOCUS1882</name>
</gene>
<evidence type="ECO:0000313" key="2">
    <source>
        <dbReference type="Proteomes" id="UP001295684"/>
    </source>
</evidence>
<name>A0AAD1U816_EUPCR</name>
<reference evidence="1" key="1">
    <citation type="submission" date="2023-07" db="EMBL/GenBank/DDBJ databases">
        <authorList>
            <consortium name="AG Swart"/>
            <person name="Singh M."/>
            <person name="Singh A."/>
            <person name="Seah K."/>
            <person name="Emmerich C."/>
        </authorList>
    </citation>
    <scope>NUCLEOTIDE SEQUENCE</scope>
    <source>
        <strain evidence="1">DP1</strain>
    </source>
</reference>
<sequence length="413" mass="47469">MNMCFDQLDGQGNEPTLPQQKPRVIFYKNKGKHKKFSKRNTFSNVGKRRAGSYIFSKKSKERRNADLVNPVRPNSRNSYTFNKLSQDTKTKMSKIKPNVISFRYCSGKDSVCNRKGSIKSSKPMFIANNCSKIDGGTPIYTKPPSVKNAANFKTLGNDYTEFLNESNIRVKTPSLKNLCCVGNNSQINPRAKSQQGYRSFQQRVVKSRAINKSNIRVKNGKIVFNVSIGNQGINKRNKRLAKRPENSLKPSKTYLIQKGSYIRCRSKESLKAENDLQETQIPQKVKNPVRPKVAKKEIVPPAKMTLFSFKMPNCVNKENEPVHNQSFQVQPVKKLLPQKELGMADYSKRVKSKYLVNYRRMVKNDKENKYKLRDKIESKEFIAVEIKKKREQQSNSIENLDLKEIGSSNSFFR</sequence>
<accession>A0AAD1U816</accession>
<comment type="caution">
    <text evidence="1">The sequence shown here is derived from an EMBL/GenBank/DDBJ whole genome shotgun (WGS) entry which is preliminary data.</text>
</comment>
<organism evidence="1 2">
    <name type="scientific">Euplotes crassus</name>
    <dbReference type="NCBI Taxonomy" id="5936"/>
    <lineage>
        <taxon>Eukaryota</taxon>
        <taxon>Sar</taxon>
        <taxon>Alveolata</taxon>
        <taxon>Ciliophora</taxon>
        <taxon>Intramacronucleata</taxon>
        <taxon>Spirotrichea</taxon>
        <taxon>Hypotrichia</taxon>
        <taxon>Euplotida</taxon>
        <taxon>Euplotidae</taxon>
        <taxon>Moneuplotes</taxon>
    </lineage>
</organism>
<keyword evidence="2" id="KW-1185">Reference proteome</keyword>
<proteinExistence type="predicted"/>
<dbReference type="Proteomes" id="UP001295684">
    <property type="component" value="Unassembled WGS sequence"/>
</dbReference>